<accession>A0AAV4B7H0</accession>
<sequence>MVLLLENVMWWLLFIIMRLMYSDRMYVCKRMRRSYGEPTQEAAVQVSNNTCLKILCFFGARAHQAGCDFHLVEASELSFVFYCLVSRQWLCWIREIFLLTVSARITRPFLIRKLSS</sequence>
<name>A0AAV4B7H0_9GAST</name>
<dbReference type="Proteomes" id="UP000735302">
    <property type="component" value="Unassembled WGS sequence"/>
</dbReference>
<organism evidence="2 3">
    <name type="scientific">Plakobranchus ocellatus</name>
    <dbReference type="NCBI Taxonomy" id="259542"/>
    <lineage>
        <taxon>Eukaryota</taxon>
        <taxon>Metazoa</taxon>
        <taxon>Spiralia</taxon>
        <taxon>Lophotrochozoa</taxon>
        <taxon>Mollusca</taxon>
        <taxon>Gastropoda</taxon>
        <taxon>Heterobranchia</taxon>
        <taxon>Euthyneura</taxon>
        <taxon>Panpulmonata</taxon>
        <taxon>Sacoglossa</taxon>
        <taxon>Placobranchoidea</taxon>
        <taxon>Plakobranchidae</taxon>
        <taxon>Plakobranchus</taxon>
    </lineage>
</organism>
<evidence type="ECO:0008006" key="4">
    <source>
        <dbReference type="Google" id="ProtNLM"/>
    </source>
</evidence>
<keyword evidence="1" id="KW-1133">Transmembrane helix</keyword>
<proteinExistence type="predicted"/>
<feature type="transmembrane region" description="Helical" evidence="1">
    <location>
        <begin position="6"/>
        <end position="23"/>
    </location>
</feature>
<gene>
    <name evidence="2" type="ORF">PoB_004161300</name>
</gene>
<keyword evidence="3" id="KW-1185">Reference proteome</keyword>
<reference evidence="2 3" key="1">
    <citation type="journal article" date="2021" name="Elife">
        <title>Chloroplast acquisition without the gene transfer in kleptoplastic sea slugs, Plakobranchus ocellatus.</title>
        <authorList>
            <person name="Maeda T."/>
            <person name="Takahashi S."/>
            <person name="Yoshida T."/>
            <person name="Shimamura S."/>
            <person name="Takaki Y."/>
            <person name="Nagai Y."/>
            <person name="Toyoda A."/>
            <person name="Suzuki Y."/>
            <person name="Arimoto A."/>
            <person name="Ishii H."/>
            <person name="Satoh N."/>
            <person name="Nishiyama T."/>
            <person name="Hasebe M."/>
            <person name="Maruyama T."/>
            <person name="Minagawa J."/>
            <person name="Obokata J."/>
            <person name="Shigenobu S."/>
        </authorList>
    </citation>
    <scope>NUCLEOTIDE SEQUENCE [LARGE SCALE GENOMIC DNA]</scope>
</reference>
<keyword evidence="1" id="KW-0472">Membrane</keyword>
<evidence type="ECO:0000313" key="3">
    <source>
        <dbReference type="Proteomes" id="UP000735302"/>
    </source>
</evidence>
<dbReference type="EMBL" id="BLXT01004603">
    <property type="protein sequence ID" value="GFO15108.1"/>
    <property type="molecule type" value="Genomic_DNA"/>
</dbReference>
<comment type="caution">
    <text evidence="2">The sequence shown here is derived from an EMBL/GenBank/DDBJ whole genome shotgun (WGS) entry which is preliminary data.</text>
</comment>
<dbReference type="AlphaFoldDB" id="A0AAV4B7H0"/>
<evidence type="ECO:0000313" key="2">
    <source>
        <dbReference type="EMBL" id="GFO15108.1"/>
    </source>
</evidence>
<keyword evidence="1" id="KW-0812">Transmembrane</keyword>
<protein>
    <recommendedName>
        <fullName evidence="4">Secreted protein</fullName>
    </recommendedName>
</protein>
<evidence type="ECO:0000256" key="1">
    <source>
        <dbReference type="SAM" id="Phobius"/>
    </source>
</evidence>